<gene>
    <name evidence="1" type="ORF">C0039_02450</name>
</gene>
<keyword evidence="2" id="KW-1185">Reference proteome</keyword>
<dbReference type="Proteomes" id="UP000235005">
    <property type="component" value="Unassembled WGS sequence"/>
</dbReference>
<accession>A0A2N5X6H3</accession>
<dbReference type="InterPro" id="IPR011990">
    <property type="entry name" value="TPR-like_helical_dom_sf"/>
</dbReference>
<proteinExistence type="predicted"/>
<comment type="caution">
    <text evidence="1">The sequence shown here is derived from an EMBL/GenBank/DDBJ whole genome shotgun (WGS) entry which is preliminary data.</text>
</comment>
<organism evidence="1 2">
    <name type="scientific">Pseudohalioglobus lutimaris</name>
    <dbReference type="NCBI Taxonomy" id="1737061"/>
    <lineage>
        <taxon>Bacteria</taxon>
        <taxon>Pseudomonadati</taxon>
        <taxon>Pseudomonadota</taxon>
        <taxon>Gammaproteobacteria</taxon>
        <taxon>Cellvibrionales</taxon>
        <taxon>Halieaceae</taxon>
        <taxon>Pseudohalioglobus</taxon>
    </lineage>
</organism>
<dbReference type="AlphaFoldDB" id="A0A2N5X6H3"/>
<evidence type="ECO:0000313" key="2">
    <source>
        <dbReference type="Proteomes" id="UP000235005"/>
    </source>
</evidence>
<evidence type="ECO:0000313" key="1">
    <source>
        <dbReference type="EMBL" id="PLW70093.1"/>
    </source>
</evidence>
<sequence length="412" mass="45642">MWVIALAAVGRPAAYGEDFVRLGASWAEGGPGRGQYRLVAENTLAQDYHQQLLDMELQQGPYSPALAEPLDALGGYYLQQGLHSQAVAMYSRALHVVRVNDGLYSERQVPLLRGLLSAYREAEDWQTLDARYAYFFRLLGNGKPPFTELRLRAALEFLRWQREALRLGLPGERRRLLAMISLNDEILDALAMDTGAPYRWHRDLAFSQVLNLYLLSQRIDASADKFLVTAPSDYIGATPLSVDLETQRLDSLLRSAPGRGAELLQQLLPLAALQGAREKASIELALADWYFWHNNHGRANAAYAQVVNTLAAAGETALLEQWLGKPVELPDNGVFWQPPPPAGEDAAVVSARYDISAGGRLSNLELDVVSGSEDISVGGFRRRLAATLFRPRWSAGEAQRVSGVSRQYRLLN</sequence>
<dbReference type="Gene3D" id="1.25.40.10">
    <property type="entry name" value="Tetratricopeptide repeat domain"/>
    <property type="match status" value="1"/>
</dbReference>
<evidence type="ECO:0008006" key="3">
    <source>
        <dbReference type="Google" id="ProtNLM"/>
    </source>
</evidence>
<name>A0A2N5X6H3_9GAMM</name>
<protein>
    <recommendedName>
        <fullName evidence="3">TonB C-terminal domain-containing protein</fullName>
    </recommendedName>
</protein>
<reference evidence="1 2" key="1">
    <citation type="submission" date="2018-01" db="EMBL/GenBank/DDBJ databases">
        <title>The draft genome sequence of Halioglobus lutimaris HF004.</title>
        <authorList>
            <person name="Du Z.-J."/>
            <person name="Shi M.-J."/>
        </authorList>
    </citation>
    <scope>NUCLEOTIDE SEQUENCE [LARGE SCALE GENOMIC DNA]</scope>
    <source>
        <strain evidence="1 2">HF004</strain>
    </source>
</reference>
<dbReference type="EMBL" id="PKUS01000002">
    <property type="protein sequence ID" value="PLW70093.1"/>
    <property type="molecule type" value="Genomic_DNA"/>
</dbReference>